<comment type="caution">
    <text evidence="1">The sequence shown here is derived from an EMBL/GenBank/DDBJ whole genome shotgun (WGS) entry which is preliminary data.</text>
</comment>
<dbReference type="Pfam" id="PF06041">
    <property type="entry name" value="DUF924"/>
    <property type="match status" value="1"/>
</dbReference>
<evidence type="ECO:0000313" key="2">
    <source>
        <dbReference type="Proteomes" id="UP001557465"/>
    </source>
</evidence>
<proteinExistence type="predicted"/>
<dbReference type="Gene3D" id="1.20.58.320">
    <property type="entry name" value="TPR-like"/>
    <property type="match status" value="1"/>
</dbReference>
<name>A0ABV3TMD6_9RHOB</name>
<dbReference type="RefSeq" id="WP_295531287.1">
    <property type="nucleotide sequence ID" value="NZ_JBFRYC010000006.1"/>
</dbReference>
<dbReference type="Proteomes" id="UP001557465">
    <property type="component" value="Unassembled WGS sequence"/>
</dbReference>
<keyword evidence="2" id="KW-1185">Reference proteome</keyword>
<dbReference type="InterPro" id="IPR011990">
    <property type="entry name" value="TPR-like_helical_dom_sf"/>
</dbReference>
<accession>A0ABV3TMD6</accession>
<dbReference type="Gene3D" id="1.25.40.10">
    <property type="entry name" value="Tetratricopeptide repeat domain"/>
    <property type="match status" value="1"/>
</dbReference>
<sequence length="194" mass="22454">MDRVEEIVTFWTRDVGQANWYASSEETDATIRCRYAPLWQVAAQGALTDWAQTPRGALALILLLDQFPRNMFRDDARSFATDPEARQHAGRAISEGFDLKIPPPLQQFFYLPFMHSEDLADQDRAIVFFTDRLRGTDNLRHARAHRSVIERFGRFPWRNDALNRETTPEEAAYMREGGYRKALSEQDELNANSK</sequence>
<evidence type="ECO:0000313" key="1">
    <source>
        <dbReference type="EMBL" id="MEX1662367.1"/>
    </source>
</evidence>
<dbReference type="SUPFAM" id="SSF48452">
    <property type="entry name" value="TPR-like"/>
    <property type="match status" value="1"/>
</dbReference>
<protein>
    <submittedName>
        <fullName evidence="1">DUF924 family protein</fullName>
    </submittedName>
</protein>
<reference evidence="1 2" key="1">
    <citation type="journal article" date="2011" name="Int. J. Syst. Evol. Microbiol.">
        <title>Zhongshania antarctica gen. nov., sp. nov. and Zhongshania guokunii sp. nov., gammaproteobacteria respectively isolated from coastal attached (fast) ice and surface seawater of the Antarctic.</title>
        <authorList>
            <person name="Li H.J."/>
            <person name="Zhang X.Y."/>
            <person name="Chen C.X."/>
            <person name="Zhang Y.J."/>
            <person name="Gao Z.M."/>
            <person name="Yu Y."/>
            <person name="Chen X.L."/>
            <person name="Chen B."/>
            <person name="Zhang Y.Z."/>
        </authorList>
    </citation>
    <scope>NUCLEOTIDE SEQUENCE [LARGE SCALE GENOMIC DNA]</scope>
    <source>
        <strain evidence="1 2">15-R06ZXC-3</strain>
    </source>
</reference>
<gene>
    <name evidence="1" type="ORF">AB4874_12020</name>
</gene>
<dbReference type="EMBL" id="JBFRYC010000006">
    <property type="protein sequence ID" value="MEX1662367.1"/>
    <property type="molecule type" value="Genomic_DNA"/>
</dbReference>
<organism evidence="1 2">
    <name type="scientific">Thioclava arctica</name>
    <dbReference type="NCBI Taxonomy" id="3238301"/>
    <lineage>
        <taxon>Bacteria</taxon>
        <taxon>Pseudomonadati</taxon>
        <taxon>Pseudomonadota</taxon>
        <taxon>Alphaproteobacteria</taxon>
        <taxon>Rhodobacterales</taxon>
        <taxon>Paracoccaceae</taxon>
        <taxon>Thioclava</taxon>
    </lineage>
</organism>
<dbReference type="InterPro" id="IPR010323">
    <property type="entry name" value="DUF924"/>
</dbReference>